<dbReference type="EMBL" id="CAFZ01000296">
    <property type="protein sequence ID" value="CCA74275.1"/>
    <property type="molecule type" value="Genomic_DNA"/>
</dbReference>
<evidence type="ECO:0000313" key="3">
    <source>
        <dbReference type="EMBL" id="CCA74275.1"/>
    </source>
</evidence>
<keyword evidence="1" id="KW-0812">Transmembrane</keyword>
<evidence type="ECO:0000259" key="2">
    <source>
        <dbReference type="Pfam" id="PF23631"/>
    </source>
</evidence>
<keyword evidence="1" id="KW-1133">Transmembrane helix</keyword>
<comment type="caution">
    <text evidence="3">The sequence shown here is derived from an EMBL/GenBank/DDBJ whole genome shotgun (WGS) entry which is preliminary data.</text>
</comment>
<evidence type="ECO:0000313" key="4">
    <source>
        <dbReference type="Proteomes" id="UP000007148"/>
    </source>
</evidence>
<keyword evidence="1" id="KW-0472">Membrane</keyword>
<dbReference type="PANTHER" id="PTHR37592:SF1">
    <property type="match status" value="1"/>
</dbReference>
<dbReference type="OrthoDB" id="2497581at2759"/>
<feature type="transmembrane region" description="Helical" evidence="1">
    <location>
        <begin position="6"/>
        <end position="26"/>
    </location>
</feature>
<gene>
    <name evidence="3" type="ORF">PIIN_08228</name>
</gene>
<keyword evidence="4" id="KW-1185">Reference proteome</keyword>
<dbReference type="HOGENOM" id="CLU_120582_0_0_1"/>
<dbReference type="Proteomes" id="UP000007148">
    <property type="component" value="Unassembled WGS sequence"/>
</dbReference>
<name>G4TSH7_SERID</name>
<protein>
    <recommendedName>
        <fullName evidence="2">DUF7143 domain-containing protein</fullName>
    </recommendedName>
</protein>
<dbReference type="PANTHER" id="PTHR37592">
    <property type="match status" value="1"/>
</dbReference>
<evidence type="ECO:0000256" key="1">
    <source>
        <dbReference type="SAM" id="Phobius"/>
    </source>
</evidence>
<proteinExistence type="predicted"/>
<accession>G4TSH7</accession>
<reference evidence="3 4" key="1">
    <citation type="journal article" date="2011" name="PLoS Pathog.">
        <title>Endophytic Life Strategies Decoded by Genome and Transcriptome Analyses of the Mutualistic Root Symbiont Piriformospora indica.</title>
        <authorList>
            <person name="Zuccaro A."/>
            <person name="Lahrmann U."/>
            <person name="Guldener U."/>
            <person name="Langen G."/>
            <person name="Pfiffi S."/>
            <person name="Biedenkopf D."/>
            <person name="Wong P."/>
            <person name="Samans B."/>
            <person name="Grimm C."/>
            <person name="Basiewicz M."/>
            <person name="Murat C."/>
            <person name="Martin F."/>
            <person name="Kogel K.H."/>
        </authorList>
    </citation>
    <scope>NUCLEOTIDE SEQUENCE [LARGE SCALE GENOMIC DNA]</scope>
    <source>
        <strain evidence="3 4">DSM 11827</strain>
    </source>
</reference>
<dbReference type="eggNOG" id="ENOG502S5W9">
    <property type="taxonomic scope" value="Eukaryota"/>
</dbReference>
<sequence length="197" mass="20295">MLASLYPLYLILVTLFATGVASVPLAEKRAASACFLTGSTALPAEVESGIAALSKVVTCNTSKQSVSGVPLVSSGGISFDTINFQKSTKSPLGFALQTFTTPSDPATADLNKLQSQLNDYLAVEAGVRSNGGGGSLLTQVKSVKFFLQFQIARVKTAKGQTLSVADTVSHQQGKVVKNAIGATAAEIAQVNALATQV</sequence>
<dbReference type="AlphaFoldDB" id="G4TSH7"/>
<feature type="domain" description="DUF7143" evidence="2">
    <location>
        <begin position="36"/>
        <end position="196"/>
    </location>
</feature>
<dbReference type="InterPro" id="IPR055567">
    <property type="entry name" value="DUF7143"/>
</dbReference>
<dbReference type="Pfam" id="PF23631">
    <property type="entry name" value="DUF7143"/>
    <property type="match status" value="1"/>
</dbReference>
<dbReference type="OMA" id="RQNPCFI"/>
<organism evidence="3 4">
    <name type="scientific">Serendipita indica (strain DSM 11827)</name>
    <name type="common">Root endophyte fungus</name>
    <name type="synonym">Piriformospora indica</name>
    <dbReference type="NCBI Taxonomy" id="1109443"/>
    <lineage>
        <taxon>Eukaryota</taxon>
        <taxon>Fungi</taxon>
        <taxon>Dikarya</taxon>
        <taxon>Basidiomycota</taxon>
        <taxon>Agaricomycotina</taxon>
        <taxon>Agaricomycetes</taxon>
        <taxon>Sebacinales</taxon>
        <taxon>Serendipitaceae</taxon>
        <taxon>Serendipita</taxon>
    </lineage>
</organism>
<dbReference type="InParanoid" id="G4TSH7"/>